<accession>A0ABU5T1I1</accession>
<dbReference type="Proteomes" id="UP001304769">
    <property type="component" value="Unassembled WGS sequence"/>
</dbReference>
<dbReference type="EMBL" id="JAYGGQ010000001">
    <property type="protein sequence ID" value="MEA5453517.1"/>
    <property type="molecule type" value="Genomic_DNA"/>
</dbReference>
<keyword evidence="3" id="KW-1185">Reference proteome</keyword>
<reference evidence="2 3" key="1">
    <citation type="submission" date="2023-12" db="EMBL/GenBank/DDBJ databases">
        <title>Sinomonas terricola sp. nov, isolated from litchi orchard soil in Guangdong, PR China.</title>
        <authorList>
            <person name="Jiaxin W."/>
            <person name="Yang Z."/>
            <person name="Honghui Z."/>
        </authorList>
    </citation>
    <scope>NUCLEOTIDE SEQUENCE [LARGE SCALE GENOMIC DNA]</scope>
    <source>
        <strain evidence="2 3">JGH33</strain>
    </source>
</reference>
<gene>
    <name evidence="2" type="ORF">SPF06_02160</name>
</gene>
<organism evidence="2 3">
    <name type="scientific">Sinomonas terricola</name>
    <dbReference type="NCBI Taxonomy" id="3110330"/>
    <lineage>
        <taxon>Bacteria</taxon>
        <taxon>Bacillati</taxon>
        <taxon>Actinomycetota</taxon>
        <taxon>Actinomycetes</taxon>
        <taxon>Micrococcales</taxon>
        <taxon>Micrococcaceae</taxon>
        <taxon>Sinomonas</taxon>
    </lineage>
</organism>
<dbReference type="Pfam" id="PF03995">
    <property type="entry name" value="Inhibitor_I36"/>
    <property type="match status" value="1"/>
</dbReference>
<feature type="signal peptide" evidence="1">
    <location>
        <begin position="1"/>
        <end position="24"/>
    </location>
</feature>
<name>A0ABU5T1I1_9MICC</name>
<evidence type="ECO:0000256" key="1">
    <source>
        <dbReference type="SAM" id="SignalP"/>
    </source>
</evidence>
<dbReference type="PROSITE" id="PS51257">
    <property type="entry name" value="PROKAR_LIPOPROTEIN"/>
    <property type="match status" value="1"/>
</dbReference>
<feature type="chain" id="PRO_5045057616" evidence="1">
    <location>
        <begin position="25"/>
        <end position="128"/>
    </location>
</feature>
<protein>
    <submittedName>
        <fullName evidence="2">Peptidase inhibitor family I36 protein</fullName>
    </submittedName>
</protein>
<evidence type="ECO:0000313" key="2">
    <source>
        <dbReference type="EMBL" id="MEA5453517.1"/>
    </source>
</evidence>
<keyword evidence="1" id="KW-0732">Signal</keyword>
<dbReference type="Gene3D" id="2.60.20.10">
    <property type="entry name" value="Crystallins"/>
    <property type="match status" value="1"/>
</dbReference>
<proteinExistence type="predicted"/>
<evidence type="ECO:0000313" key="3">
    <source>
        <dbReference type="Proteomes" id="UP001304769"/>
    </source>
</evidence>
<sequence length="128" mass="14005">MSTTKKILSASVAALIAAAGTISAAVPAQASTTSCVSNMCSWKDANLGGDRGAWDAANVGYVGNYWNDSISSANNRNWRYLYFHVDANYSGPWLRLDPGEVVLNFNDYSYYRYGGYLSWNDAVSSYRS</sequence>
<comment type="caution">
    <text evidence="2">The sequence shown here is derived from an EMBL/GenBank/DDBJ whole genome shotgun (WGS) entry which is preliminary data.</text>
</comment>
<dbReference type="RefSeq" id="WP_323277272.1">
    <property type="nucleotide sequence ID" value="NZ_JAYGGQ010000001.1"/>
</dbReference>